<keyword evidence="1" id="KW-1133">Transmembrane helix</keyword>
<organism evidence="2 3">
    <name type="scientific">Algisphaera agarilytica</name>
    <dbReference type="NCBI Taxonomy" id="1385975"/>
    <lineage>
        <taxon>Bacteria</taxon>
        <taxon>Pseudomonadati</taxon>
        <taxon>Planctomycetota</taxon>
        <taxon>Phycisphaerae</taxon>
        <taxon>Phycisphaerales</taxon>
        <taxon>Phycisphaeraceae</taxon>
        <taxon>Algisphaera</taxon>
    </lineage>
</organism>
<evidence type="ECO:0000313" key="3">
    <source>
        <dbReference type="Proteomes" id="UP000541810"/>
    </source>
</evidence>
<dbReference type="EMBL" id="JACHGY010000001">
    <property type="protein sequence ID" value="MBB6430149.1"/>
    <property type="molecule type" value="Genomic_DNA"/>
</dbReference>
<dbReference type="RefSeq" id="WP_184677685.1">
    <property type="nucleotide sequence ID" value="NZ_JACHGY010000001.1"/>
</dbReference>
<evidence type="ECO:0000313" key="2">
    <source>
        <dbReference type="EMBL" id="MBB6430149.1"/>
    </source>
</evidence>
<feature type="transmembrane region" description="Helical" evidence="1">
    <location>
        <begin position="74"/>
        <end position="91"/>
    </location>
</feature>
<protein>
    <submittedName>
        <fullName evidence="2">Uncharacterized protein</fullName>
    </submittedName>
</protein>
<keyword evidence="1" id="KW-0812">Transmembrane</keyword>
<dbReference type="AlphaFoldDB" id="A0A7X0H9B0"/>
<keyword evidence="1" id="KW-0472">Membrane</keyword>
<gene>
    <name evidence="2" type="ORF">HNQ40_001955</name>
</gene>
<proteinExistence type="predicted"/>
<dbReference type="Proteomes" id="UP000541810">
    <property type="component" value="Unassembled WGS sequence"/>
</dbReference>
<evidence type="ECO:0000256" key="1">
    <source>
        <dbReference type="SAM" id="Phobius"/>
    </source>
</evidence>
<accession>A0A7X0H9B0</accession>
<comment type="caution">
    <text evidence="2">The sequence shown here is derived from an EMBL/GenBank/DDBJ whole genome shotgun (WGS) entry which is preliminary data.</text>
</comment>
<sequence>MNDFNPDNLTESTPTDPRLDALLDDALAPADLPVGLNDRILAATADRLPGGKSETFEEAPAVIGRIGGGVPWRSIAAVLLFALVIGGVWVANQESDTTDPVPPTHNVAGVDPSVALESLLAELAETENEVEWIDDRIDMLSMQVTLAQDTEGWGDEALDALDNAIAMDTFDDIADELEWYF</sequence>
<reference evidence="2 3" key="1">
    <citation type="submission" date="2020-08" db="EMBL/GenBank/DDBJ databases">
        <title>Genomic Encyclopedia of Type Strains, Phase IV (KMG-IV): sequencing the most valuable type-strain genomes for metagenomic binning, comparative biology and taxonomic classification.</title>
        <authorList>
            <person name="Goeker M."/>
        </authorList>
    </citation>
    <scope>NUCLEOTIDE SEQUENCE [LARGE SCALE GENOMIC DNA]</scope>
    <source>
        <strain evidence="2 3">DSM 103725</strain>
    </source>
</reference>
<keyword evidence="3" id="KW-1185">Reference proteome</keyword>
<name>A0A7X0H9B0_9BACT</name>